<dbReference type="EMBL" id="QPHM01000001">
    <property type="protein sequence ID" value="RCU45956.1"/>
    <property type="molecule type" value="Genomic_DNA"/>
</dbReference>
<dbReference type="InterPro" id="IPR001851">
    <property type="entry name" value="ABC_transp_permease"/>
</dbReference>
<dbReference type="CDD" id="cd06582">
    <property type="entry name" value="TM_PBP1_LivH_like"/>
    <property type="match status" value="1"/>
</dbReference>
<protein>
    <submittedName>
        <fullName evidence="10">Urea ABC transporter, permease protein UrtB</fullName>
    </submittedName>
</protein>
<evidence type="ECO:0000256" key="3">
    <source>
        <dbReference type="ARBA" id="ARBA00022475"/>
    </source>
</evidence>
<dbReference type="PANTHER" id="PTHR11795:SF447">
    <property type="entry name" value="ABC TRANSPORTER PERMEASE PROTEIN"/>
    <property type="match status" value="1"/>
</dbReference>
<feature type="transmembrane region" description="Helical" evidence="9">
    <location>
        <begin position="62"/>
        <end position="87"/>
    </location>
</feature>
<feature type="transmembrane region" description="Helical" evidence="9">
    <location>
        <begin position="99"/>
        <end position="120"/>
    </location>
</feature>
<gene>
    <name evidence="10" type="primary">urtB</name>
    <name evidence="10" type="ORF">DU504_00730</name>
</gene>
<dbReference type="Pfam" id="PF02653">
    <property type="entry name" value="BPD_transp_2"/>
    <property type="match status" value="1"/>
</dbReference>
<dbReference type="PANTHER" id="PTHR11795">
    <property type="entry name" value="BRANCHED-CHAIN AMINO ACID TRANSPORT SYSTEM PERMEASE PROTEIN LIVH"/>
    <property type="match status" value="1"/>
</dbReference>
<dbReference type="GO" id="GO:0005886">
    <property type="term" value="C:plasma membrane"/>
    <property type="evidence" value="ECO:0007669"/>
    <property type="project" value="UniProtKB-SubCell"/>
</dbReference>
<evidence type="ECO:0000256" key="1">
    <source>
        <dbReference type="ARBA" id="ARBA00004651"/>
    </source>
</evidence>
<feature type="transmembrane region" description="Helical" evidence="9">
    <location>
        <begin position="21"/>
        <end position="42"/>
    </location>
</feature>
<dbReference type="GO" id="GO:0006865">
    <property type="term" value="P:amino acid transport"/>
    <property type="evidence" value="ECO:0007669"/>
    <property type="project" value="UniProtKB-KW"/>
</dbReference>
<keyword evidence="6 9" id="KW-1133">Transmembrane helix</keyword>
<feature type="transmembrane region" description="Helical" evidence="9">
    <location>
        <begin position="221"/>
        <end position="250"/>
    </location>
</feature>
<dbReference type="InterPro" id="IPR019924">
    <property type="entry name" value="ABC_UrtB_arc"/>
</dbReference>
<keyword evidence="2" id="KW-0813">Transport</keyword>
<keyword evidence="5" id="KW-0029">Amino-acid transport</keyword>
<evidence type="ECO:0000313" key="11">
    <source>
        <dbReference type="Proteomes" id="UP000252189"/>
    </source>
</evidence>
<evidence type="ECO:0000256" key="5">
    <source>
        <dbReference type="ARBA" id="ARBA00022970"/>
    </source>
</evidence>
<comment type="caution">
    <text evidence="10">The sequence shown here is derived from an EMBL/GenBank/DDBJ whole genome shotgun (WGS) entry which is preliminary data.</text>
</comment>
<proteinExistence type="inferred from homology"/>
<comment type="subcellular location">
    <subcellularLocation>
        <location evidence="1">Cell membrane</location>
        <topology evidence="1">Multi-pass membrane protein</topology>
    </subcellularLocation>
</comment>
<dbReference type="RefSeq" id="WP_114447510.1">
    <property type="nucleotide sequence ID" value="NZ_QPHM01000001.1"/>
</dbReference>
<evidence type="ECO:0000256" key="8">
    <source>
        <dbReference type="ARBA" id="ARBA00037998"/>
    </source>
</evidence>
<organism evidence="10 11">
    <name type="scientific">Haloplanus salinus</name>
    <dbReference type="NCBI Taxonomy" id="1126245"/>
    <lineage>
        <taxon>Archaea</taxon>
        <taxon>Methanobacteriati</taxon>
        <taxon>Methanobacteriota</taxon>
        <taxon>Stenosarchaea group</taxon>
        <taxon>Halobacteria</taxon>
        <taxon>Halobacteriales</taxon>
        <taxon>Haloferacaceae</taxon>
        <taxon>Haloplanus</taxon>
    </lineage>
</organism>
<feature type="transmembrane region" description="Helical" evidence="9">
    <location>
        <begin position="188"/>
        <end position="209"/>
    </location>
</feature>
<evidence type="ECO:0000256" key="7">
    <source>
        <dbReference type="ARBA" id="ARBA00023136"/>
    </source>
</evidence>
<dbReference type="AlphaFoldDB" id="A0A368N6V4"/>
<evidence type="ECO:0000256" key="9">
    <source>
        <dbReference type="SAM" id="Phobius"/>
    </source>
</evidence>
<name>A0A368N6V4_9EURY</name>
<feature type="transmembrane region" description="Helical" evidence="9">
    <location>
        <begin position="257"/>
        <end position="278"/>
    </location>
</feature>
<evidence type="ECO:0000313" key="10">
    <source>
        <dbReference type="EMBL" id="RCU45956.1"/>
    </source>
</evidence>
<keyword evidence="4 9" id="KW-0812">Transmembrane</keyword>
<keyword evidence="11" id="KW-1185">Reference proteome</keyword>
<comment type="similarity">
    <text evidence="8">Belongs to the binding-protein-dependent transport system permease family. LivHM subfamily.</text>
</comment>
<sequence length="293" mass="30532">MASVLPQALNLIFQFLDSFAFLVLSAIGLAIIFGMMGVINLAHGEFITVGAYGTALSFNAGIPLPLSMLFGVVLTTAFGVIVELTVVRRLYGRLLDSMVATWGISLIMIQGLRVVFGSSLDSIGTPLGTIQYGGFSYSTYRVSLAAASVALLGVLYWLFTSTQFGTRARATIQDEEMSRALGVDTNRMYLFTFGIGSALAGLTGALYAPTITLVPGLGSSFLVEAFVAVVVGGASVLVGTVGAGALLGGVNALFSNLFGTFFGQIAMLLTTILVIRILPQGITGLVDRIGGEA</sequence>
<evidence type="ECO:0000256" key="4">
    <source>
        <dbReference type="ARBA" id="ARBA00022692"/>
    </source>
</evidence>
<feature type="transmembrane region" description="Helical" evidence="9">
    <location>
        <begin position="140"/>
        <end position="159"/>
    </location>
</feature>
<dbReference type="GO" id="GO:0022857">
    <property type="term" value="F:transmembrane transporter activity"/>
    <property type="evidence" value="ECO:0007669"/>
    <property type="project" value="InterPro"/>
</dbReference>
<dbReference type="InterPro" id="IPR052157">
    <property type="entry name" value="BCAA_transport_permease"/>
</dbReference>
<dbReference type="Proteomes" id="UP000252189">
    <property type="component" value="Unassembled WGS sequence"/>
</dbReference>
<dbReference type="OrthoDB" id="43815at2157"/>
<reference evidence="10 11" key="1">
    <citation type="submission" date="2018-07" db="EMBL/GenBank/DDBJ databases">
        <title>Genome sequences of Haloplanus salinus JCM 18368T.</title>
        <authorList>
            <person name="Kim Y.B."/>
            <person name="Roh S.W."/>
        </authorList>
    </citation>
    <scope>NUCLEOTIDE SEQUENCE [LARGE SCALE GENOMIC DNA]</scope>
    <source>
        <strain evidence="10 11">JCM 18368</strain>
    </source>
</reference>
<evidence type="ECO:0000256" key="2">
    <source>
        <dbReference type="ARBA" id="ARBA00022448"/>
    </source>
</evidence>
<keyword evidence="3" id="KW-1003">Cell membrane</keyword>
<keyword evidence="7 9" id="KW-0472">Membrane</keyword>
<accession>A0A368N6V4</accession>
<dbReference type="NCBIfam" id="TIGR03622">
    <property type="entry name" value="urea_t_UrtB_arc"/>
    <property type="match status" value="1"/>
</dbReference>
<evidence type="ECO:0000256" key="6">
    <source>
        <dbReference type="ARBA" id="ARBA00022989"/>
    </source>
</evidence>